<reference evidence="1 2" key="1">
    <citation type="submission" date="2010-01" db="EMBL/GenBank/DDBJ databases">
        <title>The Genome Sequence of Escherichia coli M605.</title>
        <authorList>
            <consortium name="The Broad Institute Genome Sequencing Platform"/>
            <consortium name="The Broad Institute Genome Sequencing Center for Infectious Disease"/>
            <person name="Feldgarden M."/>
            <person name="Gordon D.M."/>
            <person name="Johnson J.R."/>
            <person name="Johnston B.D."/>
            <person name="Young S."/>
            <person name="Zeng Q."/>
            <person name="Koehrsen M."/>
            <person name="Alvarado L."/>
            <person name="Berlin A.M."/>
            <person name="Borenstein D."/>
            <person name="Chapman S.B."/>
            <person name="Chen Z."/>
            <person name="Engels R."/>
            <person name="Freedman E."/>
            <person name="Gellesch M."/>
            <person name="Goldberg J."/>
            <person name="Griggs A."/>
            <person name="Gujja S."/>
            <person name="Heilman E.R."/>
            <person name="Heiman D.I."/>
            <person name="Hepburn T.A."/>
            <person name="Howarth C."/>
            <person name="Jen D."/>
            <person name="Larson L."/>
            <person name="Lewis B."/>
            <person name="Mehta T."/>
            <person name="Park D."/>
            <person name="Pearson M."/>
            <person name="Richards J."/>
            <person name="Roberts A."/>
            <person name="Saif S."/>
            <person name="Shea T.D."/>
            <person name="Shenoy N."/>
            <person name="Sisk P."/>
            <person name="Stolte C."/>
            <person name="Sykes S.N."/>
            <person name="Walk T."/>
            <person name="White J."/>
            <person name="Yandava C."/>
            <person name="Haas B."/>
            <person name="Henn M.R."/>
            <person name="Nusbaum C."/>
            <person name="Birren B."/>
        </authorList>
    </citation>
    <scope>NUCLEOTIDE SEQUENCE [LARGE SCALE GENOMIC DNA]</scope>
    <source>
        <strain evidence="1 2">M605</strain>
    </source>
</reference>
<accession>F4SV36</accession>
<dbReference type="Pfam" id="PF10934">
    <property type="entry name" value="Sheath_initiator"/>
    <property type="match status" value="1"/>
</dbReference>
<evidence type="ECO:0000313" key="1">
    <source>
        <dbReference type="EMBL" id="EGI16858.1"/>
    </source>
</evidence>
<dbReference type="AlphaFoldDB" id="F4SV36"/>
<dbReference type="EMBL" id="GL883901">
    <property type="protein sequence ID" value="EGI16858.1"/>
    <property type="molecule type" value="Genomic_DNA"/>
</dbReference>
<sequence>MTYRTMQLDTSTWDLTLDGNGNLAIAEESYSVAQDVASACLVFSGECYYDNTLGIPWKAEVLGRRPSPGFIAQKMQAEALKLPVVEDALASVFFDKNTRTTRGTIRVTDINGNIAQATL</sequence>
<name>F4SV36_ECOLX</name>
<evidence type="ECO:0000313" key="2">
    <source>
        <dbReference type="Proteomes" id="UP000004710"/>
    </source>
</evidence>
<protein>
    <recommendedName>
        <fullName evidence="3">Bacteriophage protein</fullName>
    </recommendedName>
</protein>
<dbReference type="InterPro" id="IPR020288">
    <property type="entry name" value="Sheath_initiator"/>
</dbReference>
<evidence type="ECO:0008006" key="3">
    <source>
        <dbReference type="Google" id="ProtNLM"/>
    </source>
</evidence>
<gene>
    <name evidence="1" type="ORF">ECIG_00362</name>
</gene>
<dbReference type="HOGENOM" id="CLU_164006_0_0_6"/>
<proteinExistence type="predicted"/>
<dbReference type="Proteomes" id="UP000004710">
    <property type="component" value="Unassembled WGS sequence"/>
</dbReference>
<organism evidence="1 2">
    <name type="scientific">Escherichia coli M605</name>
    <dbReference type="NCBI Taxonomy" id="656417"/>
    <lineage>
        <taxon>Bacteria</taxon>
        <taxon>Pseudomonadati</taxon>
        <taxon>Pseudomonadota</taxon>
        <taxon>Gammaproteobacteria</taxon>
        <taxon>Enterobacterales</taxon>
        <taxon>Enterobacteriaceae</taxon>
        <taxon>Escherichia</taxon>
    </lineage>
</organism>
<dbReference type="RefSeq" id="WP_000222449.1">
    <property type="nucleotide sequence ID" value="NZ_GL883901.1"/>
</dbReference>